<protein>
    <submittedName>
        <fullName evidence="5">Ribosomal-protein-alanine N-acetyltransferase</fullName>
    </submittedName>
</protein>
<dbReference type="InterPro" id="IPR051531">
    <property type="entry name" value="N-acetyltransferase"/>
</dbReference>
<dbReference type="InterPro" id="IPR016181">
    <property type="entry name" value="Acyl_CoA_acyltransferase"/>
</dbReference>
<evidence type="ECO:0000256" key="3">
    <source>
        <dbReference type="ARBA" id="ARBA00038502"/>
    </source>
</evidence>
<sequence>MQMTHYTNRLVLSILPNSEADKVLTFYENNKAFFEPREPERDPNFYTLSYQRVTLSIEHNLILQSKALRFWVFHQDDLHTIIGTVNFYNILRGPYSSCQIGYKFDHNHTGKGYAFESIQAGMDILFQEYHIHRVEANIMPSNLPSIHLIEKLGFSYEGLAVSSIKVNGQWQDHARYAYINND</sequence>
<name>A0A1I5GY19_9FIRM</name>
<evidence type="ECO:0000313" key="6">
    <source>
        <dbReference type="Proteomes" id="UP000198806"/>
    </source>
</evidence>
<accession>A0A1I5GY19</accession>
<feature type="domain" description="N-acetyltransferase" evidence="4">
    <location>
        <begin position="12"/>
        <end position="182"/>
    </location>
</feature>
<dbReference type="AlphaFoldDB" id="A0A1I5GY19"/>
<dbReference type="EMBL" id="FOWD01000023">
    <property type="protein sequence ID" value="SFO40859.1"/>
    <property type="molecule type" value="Genomic_DNA"/>
</dbReference>
<keyword evidence="1 5" id="KW-0808">Transferase</keyword>
<keyword evidence="2" id="KW-0012">Acyltransferase</keyword>
<dbReference type="RefSeq" id="WP_091687352.1">
    <property type="nucleotide sequence ID" value="NZ_BAABFM010000007.1"/>
</dbReference>
<evidence type="ECO:0000313" key="5">
    <source>
        <dbReference type="EMBL" id="SFO40859.1"/>
    </source>
</evidence>
<dbReference type="Proteomes" id="UP000198806">
    <property type="component" value="Unassembled WGS sequence"/>
</dbReference>
<gene>
    <name evidence="5" type="ORF">SAMN04489757_12363</name>
</gene>
<dbReference type="Gene3D" id="3.40.630.30">
    <property type="match status" value="1"/>
</dbReference>
<dbReference type="GO" id="GO:0008999">
    <property type="term" value="F:protein-N-terminal-alanine acetyltransferase activity"/>
    <property type="evidence" value="ECO:0007669"/>
    <property type="project" value="TreeGrafter"/>
</dbReference>
<evidence type="ECO:0000256" key="2">
    <source>
        <dbReference type="ARBA" id="ARBA00023315"/>
    </source>
</evidence>
<comment type="similarity">
    <text evidence="3">Belongs to the acetyltransferase family. RimJ subfamily.</text>
</comment>
<dbReference type="OrthoDB" id="9795206at2"/>
<dbReference type="PANTHER" id="PTHR43792">
    <property type="entry name" value="GNAT FAMILY, PUTATIVE (AFU_ORTHOLOGUE AFUA_3G00765)-RELATED-RELATED"/>
    <property type="match status" value="1"/>
</dbReference>
<keyword evidence="6" id="KW-1185">Reference proteome</keyword>
<organism evidence="5 6">
    <name type="scientific">Anaerocolumna aminovalerica</name>
    <dbReference type="NCBI Taxonomy" id="1527"/>
    <lineage>
        <taxon>Bacteria</taxon>
        <taxon>Bacillati</taxon>
        <taxon>Bacillota</taxon>
        <taxon>Clostridia</taxon>
        <taxon>Lachnospirales</taxon>
        <taxon>Lachnospiraceae</taxon>
        <taxon>Anaerocolumna</taxon>
    </lineage>
</organism>
<dbReference type="STRING" id="1527.SAMN04489757_12363"/>
<dbReference type="InterPro" id="IPR000182">
    <property type="entry name" value="GNAT_dom"/>
</dbReference>
<proteinExistence type="inferred from homology"/>
<evidence type="ECO:0000256" key="1">
    <source>
        <dbReference type="ARBA" id="ARBA00022679"/>
    </source>
</evidence>
<dbReference type="PANTHER" id="PTHR43792:SF8">
    <property type="entry name" value="[RIBOSOMAL PROTEIN US5]-ALANINE N-ACETYLTRANSFERASE"/>
    <property type="match status" value="1"/>
</dbReference>
<dbReference type="PROSITE" id="PS51186">
    <property type="entry name" value="GNAT"/>
    <property type="match status" value="1"/>
</dbReference>
<dbReference type="GO" id="GO:0005737">
    <property type="term" value="C:cytoplasm"/>
    <property type="evidence" value="ECO:0007669"/>
    <property type="project" value="TreeGrafter"/>
</dbReference>
<reference evidence="5 6" key="1">
    <citation type="submission" date="2016-10" db="EMBL/GenBank/DDBJ databases">
        <authorList>
            <person name="de Groot N.N."/>
        </authorList>
    </citation>
    <scope>NUCLEOTIDE SEQUENCE [LARGE SCALE GENOMIC DNA]</scope>
    <source>
        <strain evidence="5 6">DSM 1283</strain>
    </source>
</reference>
<evidence type="ECO:0000259" key="4">
    <source>
        <dbReference type="PROSITE" id="PS51186"/>
    </source>
</evidence>
<dbReference type="Pfam" id="PF13302">
    <property type="entry name" value="Acetyltransf_3"/>
    <property type="match status" value="1"/>
</dbReference>
<dbReference type="SUPFAM" id="SSF55729">
    <property type="entry name" value="Acyl-CoA N-acyltransferases (Nat)"/>
    <property type="match status" value="1"/>
</dbReference>